<dbReference type="Gene3D" id="3.40.50.1000">
    <property type="entry name" value="HAD superfamily/HAD-like"/>
    <property type="match status" value="4"/>
</dbReference>
<dbReference type="NCBIfam" id="TIGR01460">
    <property type="entry name" value="HAD-SF-IIA"/>
    <property type="match status" value="2"/>
</dbReference>
<gene>
    <name evidence="2" type="primary">LOC108739187</name>
</gene>
<dbReference type="PANTHER" id="PTHR19288:SF4">
    <property type="entry name" value="RE04130P-RELATED"/>
    <property type="match status" value="1"/>
</dbReference>
<dbReference type="InParanoid" id="A0A1W4WX60"/>
<dbReference type="GO" id="GO:0016791">
    <property type="term" value="F:phosphatase activity"/>
    <property type="evidence" value="ECO:0007669"/>
    <property type="project" value="TreeGrafter"/>
</dbReference>
<dbReference type="PANTHER" id="PTHR19288">
    <property type="entry name" value="4-NITROPHENYLPHOSPHATASE-RELATED"/>
    <property type="match status" value="1"/>
</dbReference>
<dbReference type="SUPFAM" id="SSF56784">
    <property type="entry name" value="HAD-like"/>
    <property type="match status" value="2"/>
</dbReference>
<dbReference type="RefSeq" id="XP_018328471.1">
    <property type="nucleotide sequence ID" value="XM_018472969.2"/>
</dbReference>
<proteinExistence type="predicted"/>
<dbReference type="InterPro" id="IPR023214">
    <property type="entry name" value="HAD_sf"/>
</dbReference>
<dbReference type="AlphaFoldDB" id="A0A1W4WX60"/>
<dbReference type="InterPro" id="IPR036412">
    <property type="entry name" value="HAD-like_sf"/>
</dbReference>
<keyword evidence="1" id="KW-1185">Reference proteome</keyword>
<name>A0A1W4WX60_AGRPL</name>
<dbReference type="Proteomes" id="UP000192223">
    <property type="component" value="Unplaced"/>
</dbReference>
<reference evidence="2" key="1">
    <citation type="submission" date="2025-08" db="UniProtKB">
        <authorList>
            <consortium name="RefSeq"/>
        </authorList>
    </citation>
    <scope>IDENTIFICATION</scope>
    <source>
        <tissue evidence="2">Entire body</tissue>
    </source>
</reference>
<organism evidence="1 2">
    <name type="scientific">Agrilus planipennis</name>
    <name type="common">Emerald ash borer</name>
    <name type="synonym">Agrilus marcopoli</name>
    <dbReference type="NCBI Taxonomy" id="224129"/>
    <lineage>
        <taxon>Eukaryota</taxon>
        <taxon>Metazoa</taxon>
        <taxon>Ecdysozoa</taxon>
        <taxon>Arthropoda</taxon>
        <taxon>Hexapoda</taxon>
        <taxon>Insecta</taxon>
        <taxon>Pterygota</taxon>
        <taxon>Neoptera</taxon>
        <taxon>Endopterygota</taxon>
        <taxon>Coleoptera</taxon>
        <taxon>Polyphaga</taxon>
        <taxon>Elateriformia</taxon>
        <taxon>Buprestoidea</taxon>
        <taxon>Buprestidae</taxon>
        <taxon>Agrilinae</taxon>
        <taxon>Agrilus</taxon>
    </lineage>
</organism>
<dbReference type="OrthoDB" id="413953at2759"/>
<evidence type="ECO:0000313" key="2">
    <source>
        <dbReference type="RefSeq" id="XP_018328471.1"/>
    </source>
</evidence>
<dbReference type="Pfam" id="PF13344">
    <property type="entry name" value="Hydrolase_6"/>
    <property type="match status" value="2"/>
</dbReference>
<protein>
    <submittedName>
        <fullName evidence="2">Uncharacterized protein LOC108739187</fullName>
    </submittedName>
</protein>
<dbReference type="GeneID" id="108739187"/>
<sequence length="582" mass="65724">MTDKVKDLASLSKKELSEFLNSFDTILCDVDGVIQNASVPIPGAKDTIELMRELGKEIYFVTNNCVLTLNDFHKKLRNNGYNIRDGHIFNPTTVILNYLKEINFKKKIFLFTIQGLKKEFQDAGYEVVDAHEIKIEGKPPLSLFPIVKDLDPDVGAVYFDNDVAFNYIALQQAIEYLKKPEVLLFGSGADKLLPVMPTINFMGPGFFFDIIKTMTGKEPLLMGKPEKLINEYIIKKINSPTKTLFIGDALHQDVKFAKLYGYQSVLVLSGVSAKSDLDDPANQEFLPDYYIKNLLTLGEIIKQNRVLILYKALLPGSKEFIDLLEENDKNVLFVSNNSLLRLSEYHVKLKQLGFNVRHNELVTPITVALDYLKENNFNKKMYCISQNGLKEDLKEAGYQLIDARQNTIDDSSFDSFLKSIEDVDSNVGAVYVDVDFMFSGSSIQKAIRYLQGTNVVLFGSGSDKVVPANDTVTLMGPGYLHDILKELTGKEPILFGKPGIEMKKYLQKRIKTNKTIVIGDSLDQDVQLGKICGFKTLLVLSGVSKKTDFDNHGGKNISPDYFVKSIDVFRRLIEKHLRYFKK</sequence>
<accession>A0A1W4WX60</accession>
<dbReference type="GO" id="GO:0005737">
    <property type="term" value="C:cytoplasm"/>
    <property type="evidence" value="ECO:0007669"/>
    <property type="project" value="TreeGrafter"/>
</dbReference>
<dbReference type="KEGG" id="apln:108739187"/>
<dbReference type="Pfam" id="PF13242">
    <property type="entry name" value="Hydrolase_like"/>
    <property type="match status" value="2"/>
</dbReference>
<evidence type="ECO:0000313" key="1">
    <source>
        <dbReference type="Proteomes" id="UP000192223"/>
    </source>
</evidence>
<dbReference type="InterPro" id="IPR006357">
    <property type="entry name" value="HAD-SF_hydro_IIA"/>
</dbReference>
<dbReference type="STRING" id="224129.A0A1W4WX60"/>
<dbReference type="FunCoup" id="A0A1W4WX60">
    <property type="interactions" value="228"/>
</dbReference>